<organism evidence="1 3">
    <name type="scientific">Didymodactylos carnosus</name>
    <dbReference type="NCBI Taxonomy" id="1234261"/>
    <lineage>
        <taxon>Eukaryota</taxon>
        <taxon>Metazoa</taxon>
        <taxon>Spiralia</taxon>
        <taxon>Gnathifera</taxon>
        <taxon>Rotifera</taxon>
        <taxon>Eurotatoria</taxon>
        <taxon>Bdelloidea</taxon>
        <taxon>Philodinida</taxon>
        <taxon>Philodinidae</taxon>
        <taxon>Didymodactylos</taxon>
    </lineage>
</organism>
<feature type="non-terminal residue" evidence="1">
    <location>
        <position position="1"/>
    </location>
</feature>
<dbReference type="OrthoDB" id="5987889at2759"/>
<evidence type="ECO:0000313" key="2">
    <source>
        <dbReference type="EMBL" id="CAF4259318.1"/>
    </source>
</evidence>
<name>A0A815IR08_9BILA</name>
<sequence>VTADASYTYHSEQVSRFMDCLELNRNIRQNYIIQSIKVFLALHALSGSDYTSHIRNVTKSTLFTTYCQNPTLYIEDLSILPATAIV</sequence>
<dbReference type="Proteomes" id="UP000663829">
    <property type="component" value="Unassembled WGS sequence"/>
</dbReference>
<dbReference type="Proteomes" id="UP000681722">
    <property type="component" value="Unassembled WGS sequence"/>
</dbReference>
<evidence type="ECO:0000313" key="1">
    <source>
        <dbReference type="EMBL" id="CAF1371994.1"/>
    </source>
</evidence>
<accession>A0A815IR08</accession>
<dbReference type="AlphaFoldDB" id="A0A815IR08"/>
<keyword evidence="3" id="KW-1185">Reference proteome</keyword>
<proteinExistence type="predicted"/>
<evidence type="ECO:0000313" key="3">
    <source>
        <dbReference type="Proteomes" id="UP000663829"/>
    </source>
</evidence>
<protein>
    <submittedName>
        <fullName evidence="1">Uncharacterized protein</fullName>
    </submittedName>
</protein>
<comment type="caution">
    <text evidence="1">The sequence shown here is derived from an EMBL/GenBank/DDBJ whole genome shotgun (WGS) entry which is preliminary data.</text>
</comment>
<gene>
    <name evidence="1" type="ORF">GPM918_LOCUS31902</name>
    <name evidence="2" type="ORF">SRO942_LOCUS32556</name>
</gene>
<dbReference type="EMBL" id="CAJNOQ010015969">
    <property type="protein sequence ID" value="CAF1371994.1"/>
    <property type="molecule type" value="Genomic_DNA"/>
</dbReference>
<dbReference type="EMBL" id="CAJOBC010076176">
    <property type="protein sequence ID" value="CAF4259318.1"/>
    <property type="molecule type" value="Genomic_DNA"/>
</dbReference>
<reference evidence="1" key="1">
    <citation type="submission" date="2021-02" db="EMBL/GenBank/DDBJ databases">
        <authorList>
            <person name="Nowell W R."/>
        </authorList>
    </citation>
    <scope>NUCLEOTIDE SEQUENCE</scope>
</reference>